<keyword evidence="3 6" id="KW-0812">Transmembrane</keyword>
<comment type="subcellular location">
    <subcellularLocation>
        <location evidence="1">Cell membrane</location>
        <topology evidence="1">Multi-pass membrane protein</topology>
    </subcellularLocation>
</comment>
<keyword evidence="5 6" id="KW-0472">Membrane</keyword>
<dbReference type="AlphaFoldDB" id="A0A1H5KHJ6"/>
<name>A0A1H5KHJ6_9ACTN</name>
<evidence type="ECO:0000313" key="8">
    <source>
        <dbReference type="EMBL" id="SEE64253.1"/>
    </source>
</evidence>
<dbReference type="PANTHER" id="PTHR36115">
    <property type="entry name" value="PROLINE-RICH ANTIGEN HOMOLOG-RELATED"/>
    <property type="match status" value="1"/>
</dbReference>
<evidence type="ECO:0000256" key="1">
    <source>
        <dbReference type="ARBA" id="ARBA00004651"/>
    </source>
</evidence>
<dbReference type="Pfam" id="PF06271">
    <property type="entry name" value="RDD"/>
    <property type="match status" value="1"/>
</dbReference>
<gene>
    <name evidence="8" type="ORF">SAMN04488561_2073</name>
</gene>
<keyword evidence="9" id="KW-1185">Reference proteome</keyword>
<feature type="domain" description="RDD" evidence="7">
    <location>
        <begin position="4"/>
        <end position="135"/>
    </location>
</feature>
<feature type="transmembrane region" description="Helical" evidence="6">
    <location>
        <begin position="51"/>
        <end position="72"/>
    </location>
</feature>
<evidence type="ECO:0000256" key="2">
    <source>
        <dbReference type="ARBA" id="ARBA00022475"/>
    </source>
</evidence>
<dbReference type="EMBL" id="FNUC01000003">
    <property type="protein sequence ID" value="SEE64253.1"/>
    <property type="molecule type" value="Genomic_DNA"/>
</dbReference>
<organism evidence="8 9">
    <name type="scientific">Jiangella alba</name>
    <dbReference type="NCBI Taxonomy" id="561176"/>
    <lineage>
        <taxon>Bacteria</taxon>
        <taxon>Bacillati</taxon>
        <taxon>Actinomycetota</taxon>
        <taxon>Actinomycetes</taxon>
        <taxon>Jiangellales</taxon>
        <taxon>Jiangellaceae</taxon>
        <taxon>Jiangella</taxon>
    </lineage>
</organism>
<dbReference type="InterPro" id="IPR010432">
    <property type="entry name" value="RDD"/>
</dbReference>
<evidence type="ECO:0000259" key="7">
    <source>
        <dbReference type="Pfam" id="PF06271"/>
    </source>
</evidence>
<proteinExistence type="predicted"/>
<dbReference type="InterPro" id="IPR051791">
    <property type="entry name" value="Pra-immunoreactive"/>
</dbReference>
<sequence length="148" mass="15062">MSGAGLVSRSAAAVVDVAVVAAATALVGVVLSGIRYTVAGPPFALPSLPGWAFGAGHSVLVVAYLTTGWALIGRTPGQQVLGLRVVTLAGRSPGTWPPGVGRALVRAVVVVVFPIGVLWTLVSRDTRAVWDLVAGTAVVYDPPREAAR</sequence>
<dbReference type="Proteomes" id="UP000181980">
    <property type="component" value="Unassembled WGS sequence"/>
</dbReference>
<dbReference type="RefSeq" id="WP_083288888.1">
    <property type="nucleotide sequence ID" value="NZ_FNUC01000003.1"/>
</dbReference>
<evidence type="ECO:0000256" key="4">
    <source>
        <dbReference type="ARBA" id="ARBA00022989"/>
    </source>
</evidence>
<feature type="transmembrane region" description="Helical" evidence="6">
    <location>
        <begin position="103"/>
        <end position="122"/>
    </location>
</feature>
<reference evidence="9" key="1">
    <citation type="submission" date="2016-10" db="EMBL/GenBank/DDBJ databases">
        <authorList>
            <person name="Varghese N."/>
            <person name="Submissions S."/>
        </authorList>
    </citation>
    <scope>NUCLEOTIDE SEQUENCE [LARGE SCALE GENOMIC DNA]</scope>
    <source>
        <strain evidence="9">DSM 45237</strain>
    </source>
</reference>
<feature type="transmembrane region" description="Helical" evidence="6">
    <location>
        <begin position="12"/>
        <end position="31"/>
    </location>
</feature>
<evidence type="ECO:0000256" key="5">
    <source>
        <dbReference type="ARBA" id="ARBA00023136"/>
    </source>
</evidence>
<dbReference type="GO" id="GO:0005886">
    <property type="term" value="C:plasma membrane"/>
    <property type="evidence" value="ECO:0007669"/>
    <property type="project" value="UniProtKB-SubCell"/>
</dbReference>
<keyword evidence="2" id="KW-1003">Cell membrane</keyword>
<keyword evidence="4 6" id="KW-1133">Transmembrane helix</keyword>
<dbReference type="OrthoDB" id="5245023at2"/>
<protein>
    <submittedName>
        <fullName evidence="8">Uncharacterized membrane protein YckC, RDD family</fullName>
    </submittedName>
</protein>
<evidence type="ECO:0000256" key="6">
    <source>
        <dbReference type="SAM" id="Phobius"/>
    </source>
</evidence>
<dbReference type="STRING" id="561176.SAMN04488561_2073"/>
<accession>A0A1H5KHJ6</accession>
<evidence type="ECO:0000313" key="9">
    <source>
        <dbReference type="Proteomes" id="UP000181980"/>
    </source>
</evidence>
<evidence type="ECO:0000256" key="3">
    <source>
        <dbReference type="ARBA" id="ARBA00022692"/>
    </source>
</evidence>